<dbReference type="EMBL" id="JALNTZ010000001">
    <property type="protein sequence ID" value="KAJ3665595.1"/>
    <property type="molecule type" value="Genomic_DNA"/>
</dbReference>
<feature type="compositionally biased region" description="Low complexity" evidence="10">
    <location>
        <begin position="180"/>
        <end position="189"/>
    </location>
</feature>
<comment type="function">
    <text evidence="9">Component of the mitochondrial large ribosomal subunit (mt-LSU). The mitochondrial ribosome (mitoribosome) is a large ribonucleoprotein complex responsible for the synthesis of proteins inside mitochondria.</text>
</comment>
<dbReference type="SUPFAM" id="SSF57829">
    <property type="entry name" value="Zn-binding ribosomal proteins"/>
    <property type="match status" value="1"/>
</dbReference>
<dbReference type="PANTHER" id="PTHR21026:SF2">
    <property type="entry name" value="LARGE RIBOSOMAL SUBUNIT PROTEIN BL32M"/>
    <property type="match status" value="1"/>
</dbReference>
<keyword evidence="4" id="KW-0689">Ribosomal protein</keyword>
<evidence type="ECO:0000256" key="2">
    <source>
        <dbReference type="ARBA" id="ARBA00008560"/>
    </source>
</evidence>
<dbReference type="InterPro" id="IPR011332">
    <property type="entry name" value="Ribosomal_zn-bd"/>
</dbReference>
<evidence type="ECO:0000256" key="10">
    <source>
        <dbReference type="SAM" id="MobiDB-lite"/>
    </source>
</evidence>
<comment type="similarity">
    <text evidence="2">Belongs to the bacterial ribosomal protein bL32 family.</text>
</comment>
<dbReference type="AlphaFoldDB" id="A0AA38IYC1"/>
<accession>A0AA38IYC1</accession>
<dbReference type="GO" id="GO:0005762">
    <property type="term" value="C:mitochondrial large ribosomal subunit"/>
    <property type="evidence" value="ECO:0007669"/>
    <property type="project" value="TreeGrafter"/>
</dbReference>
<dbReference type="InterPro" id="IPR002677">
    <property type="entry name" value="Ribosomal_bL32"/>
</dbReference>
<evidence type="ECO:0000256" key="6">
    <source>
        <dbReference type="ARBA" id="ARBA00023274"/>
    </source>
</evidence>
<dbReference type="Pfam" id="PF01783">
    <property type="entry name" value="Ribosomal_L32p"/>
    <property type="match status" value="1"/>
</dbReference>
<evidence type="ECO:0000256" key="4">
    <source>
        <dbReference type="ARBA" id="ARBA00022980"/>
    </source>
</evidence>
<dbReference type="PANTHER" id="PTHR21026">
    <property type="entry name" value="39S RIBOSOMAL PROTEIN L32, MITOCHONDRIAL"/>
    <property type="match status" value="1"/>
</dbReference>
<evidence type="ECO:0000256" key="1">
    <source>
        <dbReference type="ARBA" id="ARBA00004173"/>
    </source>
</evidence>
<dbReference type="Proteomes" id="UP001168821">
    <property type="component" value="Unassembled WGS sequence"/>
</dbReference>
<evidence type="ECO:0000256" key="5">
    <source>
        <dbReference type="ARBA" id="ARBA00023128"/>
    </source>
</evidence>
<evidence type="ECO:0000313" key="12">
    <source>
        <dbReference type="Proteomes" id="UP001168821"/>
    </source>
</evidence>
<keyword evidence="6" id="KW-0687">Ribonucleoprotein</keyword>
<evidence type="ECO:0000256" key="7">
    <source>
        <dbReference type="ARBA" id="ARBA00039935"/>
    </source>
</evidence>
<evidence type="ECO:0000256" key="8">
    <source>
        <dbReference type="ARBA" id="ARBA00042577"/>
    </source>
</evidence>
<sequence length="198" mass="22518">MAGSLLIRINVAIQRLELAIASVFTRRFPPDGFCLAGVDVQERLHQKPAFSLKDIVGDGFVWAVPTARRTIERRMKRRFGHPDYIWKMLKPKTNLRTCNVCGDDHLPGVLCPTCYKKVIEETKVMQDAIQQELQLSPVEKEVVVLYEGEKDGKPEEFFEGKRIVEIPKPRPAWFSKNLLQQTTQQPATTSDVKPSDLG</sequence>
<organism evidence="11 12">
    <name type="scientific">Zophobas morio</name>
    <dbReference type="NCBI Taxonomy" id="2755281"/>
    <lineage>
        <taxon>Eukaryota</taxon>
        <taxon>Metazoa</taxon>
        <taxon>Ecdysozoa</taxon>
        <taxon>Arthropoda</taxon>
        <taxon>Hexapoda</taxon>
        <taxon>Insecta</taxon>
        <taxon>Pterygota</taxon>
        <taxon>Neoptera</taxon>
        <taxon>Endopterygota</taxon>
        <taxon>Coleoptera</taxon>
        <taxon>Polyphaga</taxon>
        <taxon>Cucujiformia</taxon>
        <taxon>Tenebrionidae</taxon>
        <taxon>Zophobas</taxon>
    </lineage>
</organism>
<dbReference type="GO" id="GO:0003735">
    <property type="term" value="F:structural constituent of ribosome"/>
    <property type="evidence" value="ECO:0007669"/>
    <property type="project" value="InterPro"/>
</dbReference>
<evidence type="ECO:0000256" key="9">
    <source>
        <dbReference type="ARBA" id="ARBA00045766"/>
    </source>
</evidence>
<feature type="region of interest" description="Disordered" evidence="10">
    <location>
        <begin position="178"/>
        <end position="198"/>
    </location>
</feature>
<gene>
    <name evidence="11" type="ORF">Zmor_001086</name>
</gene>
<comment type="subcellular location">
    <subcellularLocation>
        <location evidence="1">Mitochondrion</location>
    </subcellularLocation>
</comment>
<dbReference type="GO" id="GO:0006412">
    <property type="term" value="P:translation"/>
    <property type="evidence" value="ECO:0007669"/>
    <property type="project" value="InterPro"/>
</dbReference>
<protein>
    <recommendedName>
        <fullName evidence="7">Large ribosomal subunit protein bL32m</fullName>
    </recommendedName>
    <alternativeName>
        <fullName evidence="8">39S ribosomal protein L32, mitochondrial</fullName>
    </alternativeName>
</protein>
<keyword evidence="3" id="KW-0809">Transit peptide</keyword>
<comment type="caution">
    <text evidence="11">The sequence shown here is derived from an EMBL/GenBank/DDBJ whole genome shotgun (WGS) entry which is preliminary data.</text>
</comment>
<proteinExistence type="inferred from homology"/>
<keyword evidence="12" id="KW-1185">Reference proteome</keyword>
<dbReference type="InterPro" id="IPR051991">
    <property type="entry name" value="Mitoribosomal_protein_bL32"/>
</dbReference>
<name>A0AA38IYC1_9CUCU</name>
<evidence type="ECO:0000313" key="11">
    <source>
        <dbReference type="EMBL" id="KAJ3665595.1"/>
    </source>
</evidence>
<reference evidence="11" key="1">
    <citation type="journal article" date="2023" name="G3 (Bethesda)">
        <title>Whole genome assemblies of Zophobas morio and Tenebrio molitor.</title>
        <authorList>
            <person name="Kaur S."/>
            <person name="Stinson S.A."/>
            <person name="diCenzo G.C."/>
        </authorList>
    </citation>
    <scope>NUCLEOTIDE SEQUENCE</scope>
    <source>
        <strain evidence="11">QUZm001</strain>
    </source>
</reference>
<keyword evidence="5" id="KW-0496">Mitochondrion</keyword>
<evidence type="ECO:0000256" key="3">
    <source>
        <dbReference type="ARBA" id="ARBA00022946"/>
    </source>
</evidence>